<keyword evidence="5" id="KW-0723">Serine/threonine-protein kinase</keyword>
<evidence type="ECO:0000313" key="17">
    <source>
        <dbReference type="Proteomes" id="UP000694383"/>
    </source>
</evidence>
<keyword evidence="4" id="KW-0963">Cytoplasm</keyword>
<dbReference type="CDD" id="cd14128">
    <property type="entry name" value="STKc_CK1_alpha"/>
    <property type="match status" value="1"/>
</dbReference>
<dbReference type="EC" id="2.7.11.1" evidence="3"/>
<dbReference type="InterPro" id="IPR011009">
    <property type="entry name" value="Kinase-like_dom_sf"/>
</dbReference>
<dbReference type="SMART" id="SM00220">
    <property type="entry name" value="S_TKc"/>
    <property type="match status" value="1"/>
</dbReference>
<dbReference type="GO" id="GO:0004674">
    <property type="term" value="F:protein serine/threonine kinase activity"/>
    <property type="evidence" value="ECO:0007669"/>
    <property type="project" value="UniProtKB-KW"/>
</dbReference>
<evidence type="ECO:0000256" key="2">
    <source>
        <dbReference type="ARBA" id="ARBA00005926"/>
    </source>
</evidence>
<dbReference type="InterPro" id="IPR000719">
    <property type="entry name" value="Prot_kinase_dom"/>
</dbReference>
<dbReference type="InterPro" id="IPR050235">
    <property type="entry name" value="CK1_Ser-Thr_kinase"/>
</dbReference>
<evidence type="ECO:0000256" key="8">
    <source>
        <dbReference type="ARBA" id="ARBA00022741"/>
    </source>
</evidence>
<evidence type="ECO:0000256" key="6">
    <source>
        <dbReference type="ARBA" id="ARBA00022679"/>
    </source>
</evidence>
<evidence type="ECO:0000256" key="1">
    <source>
        <dbReference type="ARBA" id="ARBA00004496"/>
    </source>
</evidence>
<dbReference type="InterPro" id="IPR008271">
    <property type="entry name" value="Ser/Thr_kinase_AS"/>
</dbReference>
<dbReference type="GO" id="GO:0005634">
    <property type="term" value="C:nucleus"/>
    <property type="evidence" value="ECO:0007669"/>
    <property type="project" value="Ensembl"/>
</dbReference>
<evidence type="ECO:0000256" key="4">
    <source>
        <dbReference type="ARBA" id="ARBA00022490"/>
    </source>
</evidence>
<keyword evidence="9" id="KW-0418">Kinase</keyword>
<dbReference type="Pfam" id="PF00069">
    <property type="entry name" value="Pkinase"/>
    <property type="match status" value="1"/>
</dbReference>
<keyword evidence="6" id="KW-0808">Transferase</keyword>
<reference evidence="16" key="1">
    <citation type="submission" date="2025-08" db="UniProtKB">
        <authorList>
            <consortium name="Ensembl"/>
        </authorList>
    </citation>
    <scope>IDENTIFICATION</scope>
</reference>
<dbReference type="GO" id="GO:0005524">
    <property type="term" value="F:ATP binding"/>
    <property type="evidence" value="ECO:0007669"/>
    <property type="project" value="UniProtKB-KW"/>
</dbReference>
<dbReference type="Proteomes" id="UP000694383">
    <property type="component" value="Unplaced"/>
</dbReference>
<comment type="catalytic activity">
    <reaction evidence="12">
        <text>L-seryl-[protein] + ATP = O-phospho-L-seryl-[protein] + ADP + H(+)</text>
        <dbReference type="Rhea" id="RHEA:17989"/>
        <dbReference type="Rhea" id="RHEA-COMP:9863"/>
        <dbReference type="Rhea" id="RHEA-COMP:11604"/>
        <dbReference type="ChEBI" id="CHEBI:15378"/>
        <dbReference type="ChEBI" id="CHEBI:29999"/>
        <dbReference type="ChEBI" id="CHEBI:30616"/>
        <dbReference type="ChEBI" id="CHEBI:83421"/>
        <dbReference type="ChEBI" id="CHEBI:456216"/>
        <dbReference type="EC" id="2.7.11.1"/>
    </reaction>
</comment>
<accession>A0A8C7ZXN8</accession>
<evidence type="ECO:0000256" key="10">
    <source>
        <dbReference type="ARBA" id="ARBA00022840"/>
    </source>
</evidence>
<evidence type="ECO:0000256" key="9">
    <source>
        <dbReference type="ARBA" id="ARBA00022777"/>
    </source>
</evidence>
<keyword evidence="17" id="KW-1185">Reference proteome</keyword>
<evidence type="ECO:0000256" key="7">
    <source>
        <dbReference type="ARBA" id="ARBA00022687"/>
    </source>
</evidence>
<sequence length="408" mass="46496">MASSSGSKAEFIVGGKYKLVRKIGSGSFGDIYLAINITNGEVSRGGSARCWEFSAAVFSSWWNTGPHRAACARERVNVVFLCSQEVAVKLESQKARHPQLLYESKLYKILQGGVGIPHIRWYGQEKDYNVLVMDLLGPSLEDLFNFCSRRFTMKTVLMLADQMISRIEYVHTKNFIHRDIKPDNFLMGIGRHCNKCSDSAVGKRKRGVAVSSSQDPPFSGLNQLFLIDFGLAKKYRDNRTRQHIPYREDKNLTGTARYASINAHLGIEQSRRDDMESLGYVLMYFNRTSLPWQGLKAATKKQKYEKISEKKMSTPVEVLCKGFPAEFAMYLNYCRGLRFEEAPDYMYLRQLFRILFRTLNHQYDYTFDWTMLKQKAAQQGASSGGQGQQAQTPTGKQTDKSKPNMKGF</sequence>
<keyword evidence="7" id="KW-0879">Wnt signaling pathway</keyword>
<dbReference type="GeneTree" id="ENSGT00940000153700"/>
<dbReference type="GO" id="GO:0016055">
    <property type="term" value="P:Wnt signaling pathway"/>
    <property type="evidence" value="ECO:0007669"/>
    <property type="project" value="UniProtKB-KW"/>
</dbReference>
<dbReference type="PROSITE" id="PS50011">
    <property type="entry name" value="PROTEIN_KINASE_DOM"/>
    <property type="match status" value="1"/>
</dbReference>
<reference evidence="16" key="2">
    <citation type="submission" date="2025-09" db="UniProtKB">
        <authorList>
            <consortium name="Ensembl"/>
        </authorList>
    </citation>
    <scope>IDENTIFICATION</scope>
</reference>
<feature type="domain" description="Protein kinase" evidence="15">
    <location>
        <begin position="17"/>
        <end position="356"/>
    </location>
</feature>
<dbReference type="GO" id="GO:0007507">
    <property type="term" value="P:heart development"/>
    <property type="evidence" value="ECO:0007669"/>
    <property type="project" value="Ensembl"/>
</dbReference>
<evidence type="ECO:0000256" key="11">
    <source>
        <dbReference type="ARBA" id="ARBA00047899"/>
    </source>
</evidence>
<dbReference type="SUPFAM" id="SSF56112">
    <property type="entry name" value="Protein kinase-like (PK-like)"/>
    <property type="match status" value="1"/>
</dbReference>
<keyword evidence="8" id="KW-0547">Nucleotide-binding</keyword>
<comment type="similarity">
    <text evidence="2">Belongs to the protein kinase superfamily. CK1 Ser/Thr protein kinase family. Casein kinase I subfamily.</text>
</comment>
<evidence type="ECO:0000256" key="14">
    <source>
        <dbReference type="SAM" id="MobiDB-lite"/>
    </source>
</evidence>
<proteinExistence type="inferred from homology"/>
<protein>
    <recommendedName>
        <fullName evidence="3">non-specific serine/threonine protein kinase</fullName>
        <ecNumber evidence="3">2.7.11.1</ecNumber>
    </recommendedName>
    <alternativeName>
        <fullName evidence="13">CK1</fullName>
    </alternativeName>
</protein>
<name>A0A8C7ZXN8_9TELE</name>
<dbReference type="PANTHER" id="PTHR11909">
    <property type="entry name" value="CASEIN KINASE-RELATED"/>
    <property type="match status" value="1"/>
</dbReference>
<dbReference type="FunFam" id="3.30.200.20:FF:001135">
    <property type="entry name" value="Casein kinase I isoform alpha"/>
    <property type="match status" value="1"/>
</dbReference>
<comment type="catalytic activity">
    <reaction evidence="11">
        <text>L-threonyl-[protein] + ATP = O-phospho-L-threonyl-[protein] + ADP + H(+)</text>
        <dbReference type="Rhea" id="RHEA:46608"/>
        <dbReference type="Rhea" id="RHEA-COMP:11060"/>
        <dbReference type="Rhea" id="RHEA-COMP:11605"/>
        <dbReference type="ChEBI" id="CHEBI:15378"/>
        <dbReference type="ChEBI" id="CHEBI:30013"/>
        <dbReference type="ChEBI" id="CHEBI:30616"/>
        <dbReference type="ChEBI" id="CHEBI:61977"/>
        <dbReference type="ChEBI" id="CHEBI:456216"/>
        <dbReference type="EC" id="2.7.11.1"/>
    </reaction>
</comment>
<dbReference type="PROSITE" id="PS00108">
    <property type="entry name" value="PROTEIN_KINASE_ST"/>
    <property type="match status" value="1"/>
</dbReference>
<comment type="subcellular location">
    <subcellularLocation>
        <location evidence="1">Cytoplasm</location>
    </subcellularLocation>
</comment>
<dbReference type="Gene3D" id="3.30.200.20">
    <property type="entry name" value="Phosphorylase Kinase, domain 1"/>
    <property type="match status" value="1"/>
</dbReference>
<dbReference type="Ensembl" id="ENSOSIT00000051306.1">
    <property type="protein sequence ID" value="ENSOSIP00000048826.1"/>
    <property type="gene ID" value="ENSOSIG00000022951.1"/>
</dbReference>
<evidence type="ECO:0000256" key="3">
    <source>
        <dbReference type="ARBA" id="ARBA00012513"/>
    </source>
</evidence>
<evidence type="ECO:0000256" key="13">
    <source>
        <dbReference type="ARBA" id="ARBA00082669"/>
    </source>
</evidence>
<keyword evidence="10" id="KW-0067">ATP-binding</keyword>
<evidence type="ECO:0000313" key="16">
    <source>
        <dbReference type="Ensembl" id="ENSOSIP00000048826.1"/>
    </source>
</evidence>
<dbReference type="AlphaFoldDB" id="A0A8C7ZXN8"/>
<dbReference type="Gene3D" id="1.10.510.10">
    <property type="entry name" value="Transferase(Phosphotransferase) domain 1"/>
    <property type="match status" value="1"/>
</dbReference>
<dbReference type="FunFam" id="1.10.510.10:FF:000120">
    <property type="entry name" value="Casein kinase I isoform alpha"/>
    <property type="match status" value="1"/>
</dbReference>
<evidence type="ECO:0000259" key="15">
    <source>
        <dbReference type="PROSITE" id="PS50011"/>
    </source>
</evidence>
<organism evidence="16 17">
    <name type="scientific">Oryzias sinensis</name>
    <name type="common">Chinese medaka</name>
    <dbReference type="NCBI Taxonomy" id="183150"/>
    <lineage>
        <taxon>Eukaryota</taxon>
        <taxon>Metazoa</taxon>
        <taxon>Chordata</taxon>
        <taxon>Craniata</taxon>
        <taxon>Vertebrata</taxon>
        <taxon>Euteleostomi</taxon>
        <taxon>Actinopterygii</taxon>
        <taxon>Neopterygii</taxon>
        <taxon>Teleostei</taxon>
        <taxon>Neoteleostei</taxon>
        <taxon>Acanthomorphata</taxon>
        <taxon>Ovalentaria</taxon>
        <taxon>Atherinomorphae</taxon>
        <taxon>Beloniformes</taxon>
        <taxon>Adrianichthyidae</taxon>
        <taxon>Oryziinae</taxon>
        <taxon>Oryzias</taxon>
    </lineage>
</organism>
<feature type="region of interest" description="Disordered" evidence="14">
    <location>
        <begin position="378"/>
        <end position="408"/>
    </location>
</feature>
<dbReference type="GO" id="GO:0005737">
    <property type="term" value="C:cytoplasm"/>
    <property type="evidence" value="ECO:0007669"/>
    <property type="project" value="UniProtKB-SubCell"/>
</dbReference>
<evidence type="ECO:0000256" key="12">
    <source>
        <dbReference type="ARBA" id="ARBA00048679"/>
    </source>
</evidence>
<evidence type="ECO:0000256" key="5">
    <source>
        <dbReference type="ARBA" id="ARBA00022527"/>
    </source>
</evidence>